<sequence length="388" mass="40997">MQHFSCRTVAELVMPGLATGRLTVLALCGDADSGAELDRALRAPGPTQLVLDLSGLGRLSPAAAEALCRFADGAAVHGRLLLLAACPAEAAAVLARARLPGGAGCGLYPTVSDALSVFLTSAVAPDGPQLRRYAVELRHELLAHALVARAQGILLERYGLRTADRAAALLHGVGRAHGLGSVRLAAALAQAPPPHAGLPWFPGPVRLPQPVVGFVTGTPGRPLSLPVVLDALRDAVCAITRTAMANVQLIDASDNTLWLESHCGFPVEFVRFFAVIDDTSTACGHAARKRERVVVEDVATAPDFDETSRAVLLAAHSRSLQCTPIPGPAGRPQGMFSTHHDQPGHAYTGAELGALDRVAREAGEWLDWYRTTTVRDALEDLHRRAQWS</sequence>
<dbReference type="AlphaFoldDB" id="A0A1D7YD85"/>
<proteinExistence type="predicted"/>
<evidence type="ECO:0000259" key="1">
    <source>
        <dbReference type="PROSITE" id="PS50801"/>
    </source>
</evidence>
<dbReference type="Pfam" id="PF13185">
    <property type="entry name" value="GAF_2"/>
    <property type="match status" value="1"/>
</dbReference>
<dbReference type="KEGG" id="spun:BFF78_23190"/>
<evidence type="ECO:0000313" key="3">
    <source>
        <dbReference type="Proteomes" id="UP000094960"/>
    </source>
</evidence>
<dbReference type="Proteomes" id="UP000094960">
    <property type="component" value="Chromosome"/>
</dbReference>
<dbReference type="Gene3D" id="3.30.750.24">
    <property type="entry name" value="STAS domain"/>
    <property type="match status" value="1"/>
</dbReference>
<accession>A0A1D7YD85</accession>
<keyword evidence="3" id="KW-1185">Reference proteome</keyword>
<dbReference type="SUPFAM" id="SSF52091">
    <property type="entry name" value="SpoIIaa-like"/>
    <property type="match status" value="1"/>
</dbReference>
<dbReference type="InterPro" id="IPR029016">
    <property type="entry name" value="GAF-like_dom_sf"/>
</dbReference>
<dbReference type="InterPro" id="IPR002645">
    <property type="entry name" value="STAS_dom"/>
</dbReference>
<dbReference type="Gene3D" id="3.30.450.40">
    <property type="match status" value="1"/>
</dbReference>
<gene>
    <name evidence="2" type="ORF">BFF78_23190</name>
</gene>
<dbReference type="SUPFAM" id="SSF55781">
    <property type="entry name" value="GAF domain-like"/>
    <property type="match status" value="1"/>
</dbReference>
<dbReference type="InterPro" id="IPR003018">
    <property type="entry name" value="GAF"/>
</dbReference>
<name>A0A1D7YD85_9ACTN</name>
<feature type="domain" description="STAS" evidence="1">
    <location>
        <begin position="37"/>
        <end position="118"/>
    </location>
</feature>
<protein>
    <recommendedName>
        <fullName evidence="1">STAS domain-containing protein</fullName>
    </recommendedName>
</protein>
<reference evidence="3" key="1">
    <citation type="submission" date="2016-09" db="EMBL/GenBank/DDBJ databases">
        <title>Streptomyces puniciscabiei strain:TW1S1 Genome sequencing and assembly.</title>
        <authorList>
            <person name="Kim M.-K."/>
            <person name="Kim S.B."/>
        </authorList>
    </citation>
    <scope>NUCLEOTIDE SEQUENCE [LARGE SCALE GENOMIC DNA]</scope>
    <source>
        <strain evidence="3">TW1S1</strain>
    </source>
</reference>
<organism evidence="2 3">
    <name type="scientific">Streptomyces fodineus</name>
    <dbReference type="NCBI Taxonomy" id="1904616"/>
    <lineage>
        <taxon>Bacteria</taxon>
        <taxon>Bacillati</taxon>
        <taxon>Actinomycetota</taxon>
        <taxon>Actinomycetes</taxon>
        <taxon>Kitasatosporales</taxon>
        <taxon>Streptomycetaceae</taxon>
        <taxon>Streptomyces</taxon>
    </lineage>
</organism>
<dbReference type="PROSITE" id="PS50801">
    <property type="entry name" value="STAS"/>
    <property type="match status" value="1"/>
</dbReference>
<dbReference type="EMBL" id="CP017248">
    <property type="protein sequence ID" value="AOR33583.1"/>
    <property type="molecule type" value="Genomic_DNA"/>
</dbReference>
<evidence type="ECO:0000313" key="2">
    <source>
        <dbReference type="EMBL" id="AOR33583.1"/>
    </source>
</evidence>
<dbReference type="RefSeq" id="WP_069780152.1">
    <property type="nucleotide sequence ID" value="NZ_CP017248.1"/>
</dbReference>
<dbReference type="InterPro" id="IPR036513">
    <property type="entry name" value="STAS_dom_sf"/>
</dbReference>